<evidence type="ECO:0000313" key="1">
    <source>
        <dbReference type="EMBL" id="KAL2846611.1"/>
    </source>
</evidence>
<sequence>MVSMHRRILRNPAKATLKAFLGQSLGSVITPAHLLLDTFTESMLNELSDQALLIFALVAWHIDATSDIRQLLIQQRHTPDQVRSEAPQILPSAYHHLITRSLECSDKFNAMCGILYERYNELVEVQVTRDIFANELQRLLGYLKYLFMYCVESELLSELSQA</sequence>
<gene>
    <name evidence="1" type="ORF">BJY01DRAFT_213212</name>
</gene>
<evidence type="ECO:0000313" key="2">
    <source>
        <dbReference type="Proteomes" id="UP001610446"/>
    </source>
</evidence>
<comment type="caution">
    <text evidence="1">The sequence shown here is derived from an EMBL/GenBank/DDBJ whole genome shotgun (WGS) entry which is preliminary data.</text>
</comment>
<reference evidence="1 2" key="1">
    <citation type="submission" date="2024-07" db="EMBL/GenBank/DDBJ databases">
        <title>Section-level genome sequencing and comparative genomics of Aspergillus sections Usti and Cavernicolus.</title>
        <authorList>
            <consortium name="Lawrence Berkeley National Laboratory"/>
            <person name="Nybo J.L."/>
            <person name="Vesth T.C."/>
            <person name="Theobald S."/>
            <person name="Frisvad J.C."/>
            <person name="Larsen T.O."/>
            <person name="Kjaerboelling I."/>
            <person name="Rothschild-Mancinelli K."/>
            <person name="Lyhne E.K."/>
            <person name="Kogle M.E."/>
            <person name="Barry K."/>
            <person name="Clum A."/>
            <person name="Na H."/>
            <person name="Ledsgaard L."/>
            <person name="Lin J."/>
            <person name="Lipzen A."/>
            <person name="Kuo A."/>
            <person name="Riley R."/>
            <person name="Mondo S."/>
            <person name="Labutti K."/>
            <person name="Haridas S."/>
            <person name="Pangalinan J."/>
            <person name="Salamov A.A."/>
            <person name="Simmons B.A."/>
            <person name="Magnuson J.K."/>
            <person name="Chen J."/>
            <person name="Drula E."/>
            <person name="Henrissat B."/>
            <person name="Wiebenga A."/>
            <person name="Lubbers R.J."/>
            <person name="Gomes A.C."/>
            <person name="Makela M.R."/>
            <person name="Stajich J."/>
            <person name="Grigoriev I.V."/>
            <person name="Mortensen U.H."/>
            <person name="De Vries R.P."/>
            <person name="Baker S.E."/>
            <person name="Andersen M.R."/>
        </authorList>
    </citation>
    <scope>NUCLEOTIDE SEQUENCE [LARGE SCALE GENOMIC DNA]</scope>
    <source>
        <strain evidence="1 2">CBS 123904</strain>
    </source>
</reference>
<keyword evidence="2" id="KW-1185">Reference proteome</keyword>
<protein>
    <submittedName>
        <fullName evidence="1">Uncharacterized protein</fullName>
    </submittedName>
</protein>
<proteinExistence type="predicted"/>
<dbReference type="EMBL" id="JBFXLU010000062">
    <property type="protein sequence ID" value="KAL2846611.1"/>
    <property type="molecule type" value="Genomic_DNA"/>
</dbReference>
<name>A0ABR4K3H6_9EURO</name>
<dbReference type="Proteomes" id="UP001610446">
    <property type="component" value="Unassembled WGS sequence"/>
</dbReference>
<accession>A0ABR4K3H6</accession>
<organism evidence="1 2">
    <name type="scientific">Aspergillus pseudoustus</name>
    <dbReference type="NCBI Taxonomy" id="1810923"/>
    <lineage>
        <taxon>Eukaryota</taxon>
        <taxon>Fungi</taxon>
        <taxon>Dikarya</taxon>
        <taxon>Ascomycota</taxon>
        <taxon>Pezizomycotina</taxon>
        <taxon>Eurotiomycetes</taxon>
        <taxon>Eurotiomycetidae</taxon>
        <taxon>Eurotiales</taxon>
        <taxon>Aspergillaceae</taxon>
        <taxon>Aspergillus</taxon>
        <taxon>Aspergillus subgen. Nidulantes</taxon>
    </lineage>
</organism>